<evidence type="ECO:0000256" key="8">
    <source>
        <dbReference type="ARBA" id="ARBA00023204"/>
    </source>
</evidence>
<evidence type="ECO:0000256" key="1">
    <source>
        <dbReference type="ARBA" id="ARBA00004123"/>
    </source>
</evidence>
<dbReference type="PANTHER" id="PTHR10142">
    <property type="entry name" value="DNA REPAIR PROTEIN COMPLEMENTING XP-A CELLS"/>
    <property type="match status" value="1"/>
</dbReference>
<dbReference type="InterPro" id="IPR022652">
    <property type="entry name" value="Znf_XPA_CS"/>
</dbReference>
<keyword evidence="8" id="KW-0234">DNA repair</keyword>
<keyword evidence="9" id="KW-0539">Nucleus</keyword>
<keyword evidence="5" id="KW-0863">Zinc-finger</keyword>
<dbReference type="Pfam" id="PF05181">
    <property type="entry name" value="XPA_C"/>
    <property type="match status" value="1"/>
</dbReference>
<keyword evidence="4" id="KW-0227">DNA damage</keyword>
<accession>A0ABN8I6S8</accession>
<feature type="non-terminal residue" evidence="11">
    <location>
        <position position="1"/>
    </location>
</feature>
<evidence type="ECO:0000256" key="4">
    <source>
        <dbReference type="ARBA" id="ARBA00022763"/>
    </source>
</evidence>
<dbReference type="Gene3D" id="3.90.530.10">
    <property type="entry name" value="XPA C-terminal domain"/>
    <property type="match status" value="1"/>
</dbReference>
<evidence type="ECO:0000256" key="7">
    <source>
        <dbReference type="ARBA" id="ARBA00023125"/>
    </source>
</evidence>
<dbReference type="Pfam" id="PF01286">
    <property type="entry name" value="XPA_N"/>
    <property type="match status" value="1"/>
</dbReference>
<feature type="non-terminal residue" evidence="11">
    <location>
        <position position="275"/>
    </location>
</feature>
<sequence length="275" mass="31049">ILVVVSGMASECVAAGEAEPALLSAAQRARAERERQRARALREARLVLRPRGDAAERGGVREVAVGKARALDTGGGFLLEQQAVAPAAPRAAPPAPLVHATQQPRCLECDRLFPQSYLFDTFDYSVCDECRDDEGAHALVTRTEAKSEFLLKDCDLDAREPPLRCVRRRNPHRARFAEMRLYLRAQVEERARLVWGSEERVELERAARAERRERAGAKAARRRLSALRMAVRSSLYDRSSRAHRHRFGEERHDADADEYSRTCEECGHVETYEKM</sequence>
<dbReference type="EMBL" id="OW152814">
    <property type="protein sequence ID" value="CAH2049780.1"/>
    <property type="molecule type" value="Genomic_DNA"/>
</dbReference>
<dbReference type="InterPro" id="IPR009061">
    <property type="entry name" value="DNA-bd_dom_put_sf"/>
</dbReference>
<dbReference type="NCBIfam" id="TIGR00598">
    <property type="entry name" value="rad14"/>
    <property type="match status" value="1"/>
</dbReference>
<evidence type="ECO:0000313" key="11">
    <source>
        <dbReference type="EMBL" id="CAH2049780.1"/>
    </source>
</evidence>
<dbReference type="CDD" id="cd21076">
    <property type="entry name" value="DBD_XPA"/>
    <property type="match status" value="1"/>
</dbReference>
<gene>
    <name evidence="11" type="ORF">IPOD504_LOCUS7003</name>
</gene>
<organism evidence="11 12">
    <name type="scientific">Iphiclides podalirius</name>
    <name type="common">scarce swallowtail</name>
    <dbReference type="NCBI Taxonomy" id="110791"/>
    <lineage>
        <taxon>Eukaryota</taxon>
        <taxon>Metazoa</taxon>
        <taxon>Ecdysozoa</taxon>
        <taxon>Arthropoda</taxon>
        <taxon>Hexapoda</taxon>
        <taxon>Insecta</taxon>
        <taxon>Pterygota</taxon>
        <taxon>Neoptera</taxon>
        <taxon>Endopterygota</taxon>
        <taxon>Lepidoptera</taxon>
        <taxon>Glossata</taxon>
        <taxon>Ditrysia</taxon>
        <taxon>Papilionoidea</taxon>
        <taxon>Papilionidae</taxon>
        <taxon>Papilioninae</taxon>
        <taxon>Iphiclides</taxon>
    </lineage>
</organism>
<evidence type="ECO:0000256" key="9">
    <source>
        <dbReference type="ARBA" id="ARBA00023242"/>
    </source>
</evidence>
<evidence type="ECO:0000259" key="10">
    <source>
        <dbReference type="Pfam" id="PF05181"/>
    </source>
</evidence>
<protein>
    <recommendedName>
        <fullName evidence="10">XPA C-terminal domain-containing protein</fullName>
    </recommendedName>
</protein>
<proteinExistence type="inferred from homology"/>
<evidence type="ECO:0000256" key="2">
    <source>
        <dbReference type="ARBA" id="ARBA00005548"/>
    </source>
</evidence>
<reference evidence="11" key="1">
    <citation type="submission" date="2022-03" db="EMBL/GenBank/DDBJ databases">
        <authorList>
            <person name="Martin H S."/>
        </authorList>
    </citation>
    <scope>NUCLEOTIDE SEQUENCE</scope>
</reference>
<dbReference type="SUPFAM" id="SSF57716">
    <property type="entry name" value="Glucocorticoid receptor-like (DNA-binding domain)"/>
    <property type="match status" value="1"/>
</dbReference>
<evidence type="ECO:0000313" key="12">
    <source>
        <dbReference type="Proteomes" id="UP000837857"/>
    </source>
</evidence>
<dbReference type="InterPro" id="IPR022656">
    <property type="entry name" value="XPA_C"/>
</dbReference>
<keyword evidence="6" id="KW-0862">Zinc</keyword>
<evidence type="ECO:0000256" key="3">
    <source>
        <dbReference type="ARBA" id="ARBA00022723"/>
    </source>
</evidence>
<comment type="subcellular location">
    <subcellularLocation>
        <location evidence="1">Nucleus</location>
    </subcellularLocation>
</comment>
<dbReference type="SUPFAM" id="SSF46955">
    <property type="entry name" value="Putative DNA-binding domain"/>
    <property type="match status" value="1"/>
</dbReference>
<name>A0ABN8I6S8_9NEOP</name>
<dbReference type="PANTHER" id="PTHR10142:SF0">
    <property type="entry name" value="DNA REPAIR PROTEIN COMPLEMENTING XP-A CELLS"/>
    <property type="match status" value="1"/>
</dbReference>
<dbReference type="InterPro" id="IPR000465">
    <property type="entry name" value="XPA/RAD14"/>
</dbReference>
<dbReference type="InterPro" id="IPR037129">
    <property type="entry name" value="XPA_sf"/>
</dbReference>
<evidence type="ECO:0000256" key="6">
    <source>
        <dbReference type="ARBA" id="ARBA00022833"/>
    </source>
</evidence>
<evidence type="ECO:0000256" key="5">
    <source>
        <dbReference type="ARBA" id="ARBA00022771"/>
    </source>
</evidence>
<keyword evidence="3" id="KW-0479">Metal-binding</keyword>
<comment type="similarity">
    <text evidence="2">Belongs to the XPA family.</text>
</comment>
<keyword evidence="12" id="KW-1185">Reference proteome</keyword>
<feature type="domain" description="XPA C-terminal" evidence="10">
    <location>
        <begin position="137"/>
        <end position="187"/>
    </location>
</feature>
<dbReference type="Proteomes" id="UP000837857">
    <property type="component" value="Chromosome 2"/>
</dbReference>
<keyword evidence="7" id="KW-0238">DNA-binding</keyword>